<dbReference type="RefSeq" id="WP_014260369.1">
    <property type="nucleotide sequence ID" value="NC_016629.1"/>
</dbReference>
<dbReference type="GO" id="GO:0009360">
    <property type="term" value="C:DNA polymerase III complex"/>
    <property type="evidence" value="ECO:0007669"/>
    <property type="project" value="TreeGrafter"/>
</dbReference>
<dbReference type="AlphaFoldDB" id="F3YXV9"/>
<dbReference type="Gene3D" id="3.40.50.300">
    <property type="entry name" value="P-loop containing nucleotide triphosphate hydrolases"/>
    <property type="match status" value="1"/>
</dbReference>
<keyword evidence="4" id="KW-0235">DNA replication</keyword>
<evidence type="ECO:0000256" key="3">
    <source>
        <dbReference type="ARBA" id="ARBA00022695"/>
    </source>
</evidence>
<evidence type="ECO:0000313" key="9">
    <source>
        <dbReference type="Proteomes" id="UP000007844"/>
    </source>
</evidence>
<keyword evidence="3" id="KW-0548">Nucleotidyltransferase</keyword>
<dbReference type="GO" id="GO:0003887">
    <property type="term" value="F:DNA-directed DNA polymerase activity"/>
    <property type="evidence" value="ECO:0007669"/>
    <property type="project" value="UniProtKB-KW"/>
</dbReference>
<protein>
    <recommendedName>
        <fullName evidence="1">DNA-directed DNA polymerase</fullName>
        <ecNumber evidence="1">2.7.7.7</ecNumber>
    </recommendedName>
</protein>
<dbReference type="InterPro" id="IPR008921">
    <property type="entry name" value="DNA_pol3_clamp-load_cplx_C"/>
</dbReference>
<evidence type="ECO:0000256" key="6">
    <source>
        <dbReference type="ARBA" id="ARBA00034754"/>
    </source>
</evidence>
<organism evidence="8 9">
    <name type="scientific">Desulfocurvibacter africanus subsp. africanus str. Walvis Bay</name>
    <dbReference type="NCBI Taxonomy" id="690850"/>
    <lineage>
        <taxon>Bacteria</taxon>
        <taxon>Pseudomonadati</taxon>
        <taxon>Thermodesulfobacteriota</taxon>
        <taxon>Desulfovibrionia</taxon>
        <taxon>Desulfovibrionales</taxon>
        <taxon>Desulfovibrionaceae</taxon>
        <taxon>Desulfocurvibacter</taxon>
    </lineage>
</organism>
<accession>F3YXV9</accession>
<dbReference type="KEGG" id="daf:Desaf_2337"/>
<proteinExistence type="inferred from homology"/>
<dbReference type="EC" id="2.7.7.7" evidence="1"/>
<dbReference type="InterPro" id="IPR027417">
    <property type="entry name" value="P-loop_NTPase"/>
</dbReference>
<dbReference type="eggNOG" id="COG1466">
    <property type="taxonomic scope" value="Bacteria"/>
</dbReference>
<gene>
    <name evidence="8" type="ORF">Desaf_2337</name>
</gene>
<evidence type="ECO:0000256" key="4">
    <source>
        <dbReference type="ARBA" id="ARBA00022705"/>
    </source>
</evidence>
<dbReference type="Gene3D" id="1.20.272.10">
    <property type="match status" value="1"/>
</dbReference>
<evidence type="ECO:0000256" key="7">
    <source>
        <dbReference type="ARBA" id="ARBA00049244"/>
    </source>
</evidence>
<evidence type="ECO:0000256" key="1">
    <source>
        <dbReference type="ARBA" id="ARBA00012417"/>
    </source>
</evidence>
<dbReference type="PANTHER" id="PTHR34388">
    <property type="entry name" value="DNA POLYMERASE III SUBUNIT DELTA"/>
    <property type="match status" value="1"/>
</dbReference>
<dbReference type="EMBL" id="CP003221">
    <property type="protein sequence ID" value="EGJ50661.1"/>
    <property type="molecule type" value="Genomic_DNA"/>
</dbReference>
<dbReference type="SUPFAM" id="SSF48019">
    <property type="entry name" value="post-AAA+ oligomerization domain-like"/>
    <property type="match status" value="1"/>
</dbReference>
<comment type="similarity">
    <text evidence="6">Belongs to the DNA polymerase HolA subunit family.</text>
</comment>
<dbReference type="Proteomes" id="UP000007844">
    <property type="component" value="Chromosome"/>
</dbReference>
<keyword evidence="2" id="KW-0808">Transferase</keyword>
<reference evidence="8 9" key="1">
    <citation type="journal article" date="2011" name="J. Bacteriol.">
        <title>Genome sequence of the mercury-methylating and pleomorphic Desulfovibrio africanus Strain Walvis Bay.</title>
        <authorList>
            <person name="Brown S.D."/>
            <person name="Wall J.D."/>
            <person name="Kucken A.M."/>
            <person name="Gilmour C.C."/>
            <person name="Podar M."/>
            <person name="Brandt C.C."/>
            <person name="Teshima H."/>
            <person name="Detter J.C."/>
            <person name="Han C.S."/>
            <person name="Land M.L."/>
            <person name="Lucas S."/>
            <person name="Han J."/>
            <person name="Pennacchio L."/>
            <person name="Nolan M."/>
            <person name="Pitluck S."/>
            <person name="Woyke T."/>
            <person name="Goodwin L."/>
            <person name="Palumbo A.V."/>
            <person name="Elias D.A."/>
        </authorList>
    </citation>
    <scope>NUCLEOTIDE SEQUENCE [LARGE SCALE GENOMIC DNA]</scope>
    <source>
        <strain evidence="8 9">Walvis Bay</strain>
    </source>
</reference>
<evidence type="ECO:0000313" key="8">
    <source>
        <dbReference type="EMBL" id="EGJ50661.1"/>
    </source>
</evidence>
<dbReference type="PANTHER" id="PTHR34388:SF1">
    <property type="entry name" value="DNA POLYMERASE III SUBUNIT DELTA"/>
    <property type="match status" value="1"/>
</dbReference>
<dbReference type="Gene3D" id="1.10.8.60">
    <property type="match status" value="1"/>
</dbReference>
<sequence>MQRPAFSFLVCPDTELARAELERLVAVHAAGGFERRAYFGDEELPARFWQDLSSPGLLGGSKLVLLRRAEALKADAWKELSPRLAGFNEACWPIFCIESAWQKGSPKLPAHLTKAKPWEAAKARNWVWQSPGLTRKTLPGFVLARFKAEGLHATPQVLEGLCARLPEDASAVSSEIAKLSLVLPGGQEGQGGQDREVRPEHLDMLNSYEGLDVWGLLEAIQEGGGQAKVWRHVLGHGGEDALFPLIFGLTREVRTLWMLASGEGGKVRLPPWLAEKKERAARRLGQVRLAEALSLALDAELSVKSGEKSDVQALELLVAGLLRLFGPTPQQVGRPSPVSRRS</sequence>
<dbReference type="STRING" id="690850.Desaf_2337"/>
<name>F3YXV9_DESAF</name>
<comment type="catalytic activity">
    <reaction evidence="7">
        <text>DNA(n) + a 2'-deoxyribonucleoside 5'-triphosphate = DNA(n+1) + diphosphate</text>
        <dbReference type="Rhea" id="RHEA:22508"/>
        <dbReference type="Rhea" id="RHEA-COMP:17339"/>
        <dbReference type="Rhea" id="RHEA-COMP:17340"/>
        <dbReference type="ChEBI" id="CHEBI:33019"/>
        <dbReference type="ChEBI" id="CHEBI:61560"/>
        <dbReference type="ChEBI" id="CHEBI:173112"/>
        <dbReference type="EC" id="2.7.7.7"/>
    </reaction>
</comment>
<evidence type="ECO:0000256" key="2">
    <source>
        <dbReference type="ARBA" id="ARBA00022679"/>
    </source>
</evidence>
<dbReference type="HOGENOM" id="CLU_810685_0_0_7"/>
<keyword evidence="9" id="KW-1185">Reference proteome</keyword>
<evidence type="ECO:0000256" key="5">
    <source>
        <dbReference type="ARBA" id="ARBA00022932"/>
    </source>
</evidence>
<keyword evidence="5" id="KW-0239">DNA-directed DNA polymerase</keyword>
<dbReference type="GO" id="GO:0003677">
    <property type="term" value="F:DNA binding"/>
    <property type="evidence" value="ECO:0007669"/>
    <property type="project" value="InterPro"/>
</dbReference>
<dbReference type="InterPro" id="IPR005790">
    <property type="entry name" value="DNA_polIII_delta"/>
</dbReference>
<dbReference type="GO" id="GO:0006261">
    <property type="term" value="P:DNA-templated DNA replication"/>
    <property type="evidence" value="ECO:0007669"/>
    <property type="project" value="TreeGrafter"/>
</dbReference>